<dbReference type="GO" id="GO:0016042">
    <property type="term" value="P:lipid catabolic process"/>
    <property type="evidence" value="ECO:0007669"/>
    <property type="project" value="TreeGrafter"/>
</dbReference>
<reference evidence="7" key="1">
    <citation type="submission" date="2015-10" db="EMBL/GenBank/DDBJ databases">
        <title>Analysis of five complete genome sequences for members of the class Peribacteria in the recently recognized Peregrinibacteria bacterial phylum.</title>
        <authorList>
            <person name="Anantharaman K."/>
            <person name="Brown C.T."/>
            <person name="Burstein D."/>
            <person name="Castelle C.J."/>
            <person name="Probst A.J."/>
            <person name="Thomas B.C."/>
            <person name="Williams K.H."/>
            <person name="Banfield J.F."/>
        </authorList>
    </citation>
    <scope>NUCLEOTIDE SEQUENCE [LARGE SCALE GENOMIC DNA]</scope>
</reference>
<comment type="subcellular location">
    <subcellularLocation>
        <location evidence="1">Secreted</location>
    </subcellularLocation>
</comment>
<dbReference type="InterPro" id="IPR000734">
    <property type="entry name" value="TAG_lipase"/>
</dbReference>
<dbReference type="KEGG" id="prf:PeribacterA2_0099"/>
<accession>A0A0S1SK42</accession>
<name>A0A0S1SG85_9BACT</name>
<dbReference type="STRING" id="1735162.PeribacterB2_0099"/>
<evidence type="ECO:0000313" key="7">
    <source>
        <dbReference type="Proteomes" id="UP000069135"/>
    </source>
</evidence>
<dbReference type="PANTHER" id="PTHR11610">
    <property type="entry name" value="LIPASE"/>
    <property type="match status" value="1"/>
</dbReference>
<evidence type="ECO:0000259" key="5">
    <source>
        <dbReference type="Pfam" id="PF00151"/>
    </source>
</evidence>
<dbReference type="InterPro" id="IPR029058">
    <property type="entry name" value="AB_hydrolase_fold"/>
</dbReference>
<dbReference type="GO" id="GO:0005615">
    <property type="term" value="C:extracellular space"/>
    <property type="evidence" value="ECO:0007669"/>
    <property type="project" value="TreeGrafter"/>
</dbReference>
<gene>
    <name evidence="6" type="ORF">PeribacterD1_0099</name>
</gene>
<feature type="coiled-coil region" evidence="4">
    <location>
        <begin position="488"/>
        <end position="536"/>
    </location>
</feature>
<accession>A0A0S1SG85</accession>
<protein>
    <submittedName>
        <fullName evidence="6">Hemolysin-type calcium-binding repeat family protein</fullName>
    </submittedName>
</protein>
<dbReference type="SUPFAM" id="SSF49899">
    <property type="entry name" value="Concanavalin A-like lectins/glucanases"/>
    <property type="match status" value="2"/>
</dbReference>
<evidence type="ECO:0000256" key="1">
    <source>
        <dbReference type="ARBA" id="ARBA00004613"/>
    </source>
</evidence>
<comment type="similarity">
    <text evidence="2">Belongs to the AB hydrolase superfamily. Lipase family.</text>
</comment>
<feature type="domain" description="Lipase" evidence="5">
    <location>
        <begin position="1466"/>
        <end position="1588"/>
    </location>
</feature>
<reference evidence="6 7" key="2">
    <citation type="journal article" date="2016" name="PeerJ">
        <title>Analysis of five complete genome sequences for members of the class Peribacteria in the recently recognized Peregrinibacteria bacterial phylum.</title>
        <authorList>
            <person name="Anantharaman K."/>
            <person name="Brown C.T."/>
            <person name="Burstein D."/>
            <person name="Castelle C.J."/>
            <person name="Probst A.J."/>
            <person name="Thomas B.C."/>
            <person name="Williams K.H."/>
            <person name="Banfield J.F."/>
        </authorList>
    </citation>
    <scope>NUCLEOTIDE SEQUENCE [LARGE SCALE GENOMIC DNA]</scope>
    <source>
        <strain evidence="6">RIFOXYD1_FULL_PER-ii_59_16</strain>
    </source>
</reference>
<accession>A0A0S1SJW8</accession>
<dbReference type="PANTHER" id="PTHR11610:SF150">
    <property type="entry name" value="FI01825P-RELATED"/>
    <property type="match status" value="1"/>
</dbReference>
<keyword evidence="4" id="KW-0175">Coiled coil</keyword>
<evidence type="ECO:0000256" key="4">
    <source>
        <dbReference type="SAM" id="Coils"/>
    </source>
</evidence>
<dbReference type="Gene3D" id="2.60.120.200">
    <property type="match status" value="2"/>
</dbReference>
<accession>A0A0S1STZ1</accession>
<dbReference type="Gene3D" id="3.40.50.1820">
    <property type="entry name" value="alpha/beta hydrolase"/>
    <property type="match status" value="1"/>
</dbReference>
<dbReference type="GO" id="GO:0016298">
    <property type="term" value="F:lipase activity"/>
    <property type="evidence" value="ECO:0007669"/>
    <property type="project" value="InterPro"/>
</dbReference>
<proteinExistence type="inferred from homology"/>
<evidence type="ECO:0000256" key="3">
    <source>
        <dbReference type="ARBA" id="ARBA00022525"/>
    </source>
</evidence>
<keyword evidence="3" id="KW-0964">Secreted</keyword>
<dbReference type="SUPFAM" id="SSF53474">
    <property type="entry name" value="alpha/beta-Hydrolases"/>
    <property type="match status" value="1"/>
</dbReference>
<dbReference type="Pfam" id="PF00151">
    <property type="entry name" value="Lipase"/>
    <property type="match status" value="1"/>
</dbReference>
<dbReference type="EMBL" id="CP013065">
    <property type="protein sequence ID" value="ALM12802.1"/>
    <property type="molecule type" value="Genomic_DNA"/>
</dbReference>
<dbReference type="Proteomes" id="UP000069135">
    <property type="component" value="Chromosome"/>
</dbReference>
<evidence type="ECO:0000313" key="6">
    <source>
        <dbReference type="EMBL" id="ALM12802.1"/>
    </source>
</evidence>
<dbReference type="InterPro" id="IPR013818">
    <property type="entry name" value="Lipase"/>
</dbReference>
<sequence>MPPKSPSLREKHLSFESLESRQMMSGTALTPMQQETVQAAHMVLRGDPVELLEGAKEFSSATVECIADSPVFTDGSFTIEASVRPNAIRAQVLVSKYNSQSEPGQSFILTMLADGRLRFCVYGNPAANEMQMTETDGALQAGVWQKVQASFDIQSQKMSLMVDGVAVPATQVEGLPPVTAIYDSVSPVRVGDTIFGGGRSWIYEGGMENITYYPVQSFDAQEEAAATDAVIAEEETPAEPVAEEQQTTVAAIDAVLRAEPVALLSGTREFNGSSMECIADSPVFTDGSFALETQIRVNAIQQQSIITKYDSGAEDRSFHFCMLNTGQLQFDVFGDAEGRSYLTFRTTGTPLAVGQWQTVRAIFDLEHRQLSITVDGQDVPGETIQTGADITALYDSKTAVRVGGRRTGGGDGNYLNAGIQDARFSPIASFVAQTQTDTAAAEEEAALPLTEAEAEELTTVADTTVTTPAEGQEATRLPSEQTTEQAALSLTERQVQQYEKRMAGANERLAGCEAALQSAQDEVQSLEQTIASASQTIAAADGVLQKAALEAQMEKNVGTSSFRIDGIFPNRTIWLNYTDMPAGYDAVMFGSGFGEREAMPAGSGTVDFGIPQGIAADAQIGIMKHGTNEVVGTLVDFRILKGYVRENVDDRSIALPGLSAVRTISAEEVGQRQKERSGAAEQLAKAESALPQAQADAAQALLDWQAAQRETIAYGSITGIEPQVTELRSGEIRVGFRVHYRSPDADSRMEVYRDGMRLSLTELSHPAGQPDGAFVYAPEDGSWHGDLEFRYFSRGANGMRQVDSATATYNTRESLQNAARVTSTFNNLTSHDTGRLVDTPLPYDVKVMSVRGSSAVLHFTSPDDESVITSSTGGLYGQEMHSHPGGTTTGVALLTLTPNTPGQYAFSLQDRSGTVRDTVTVQWDGSVLTVMDAQDQWSADGASLARSASLSALGSDGTPAERIAQTLTEETTELLEQERLELLLEKQINLSTNPIIDGVNRALWETQAQDLYERSSLFVSPEKMHEYFFTVHPDWRPENFQATVMRMWQDGGSKGQSGDTRDWLNGVILDQLNRFDRDLHIFSAAAAEIMQKGVRACIAIRQGQNEGPLFRELEELITSRNYWEAVGRLKGIGVLLPTRHQVIAEANRIVAQRIDDLVFKDSEDTRLHDNYAARQRSGIWSAEIDGKVNVSVLAERRTVARGYTQQEVSENEARRRQRAADLVLRARLENDPRAQMSVAISDDSNIQRERQLANGTTQITITTAEAERMADRVDEVIEAGNGDLDVVSRELVASLHYAPDAEGTEAIAEQIGEIPAGEDMKGEITMRPEAGKKISSTFTLTEKKMVNLWASPGKPSFGGIHTSLPPNYSLILSGTTVDGHTVGPYTSGKSVASAESVSLALLPGTYTITVRDDSTFDCAPSATSVQYEIKPYRSQKIEGMVSIEGRDVAMPVSMSVAEFENGQRITDYNKVSELDPSKPVWVVVHGRGNSEESSQIAELTKNLHALGAQVATVDWRDGAADNATPIGLEGSRWIESVGTWVTNQLQAAGFSTQNICLVGHSWGAYVAYEIGKRTPGGVQTLIALDPAADSKLLGGGKYKGIEDPNFSFANIAANSYAFHSSTFGDRNRALTAQYAFSIVAPENYEQGSWDAAAAQMVASQHYFTALGIETADELRDAYNEHGFAVSLFSGLLRRQKENPSDVIANRFSLPNLRSNAAEFSARENNWEGCFYANPSLTTFTSGADNGKQAWIANAYQFYSQDENGSPILGN</sequence>
<evidence type="ECO:0000256" key="2">
    <source>
        <dbReference type="ARBA" id="ARBA00010701"/>
    </source>
</evidence>
<accession>A0A0S1SPH3</accession>
<organism evidence="6 7">
    <name type="scientific">Candidatus Peribacter riflensis</name>
    <dbReference type="NCBI Taxonomy" id="1735162"/>
    <lineage>
        <taxon>Bacteria</taxon>
        <taxon>Candidatus Peregrinibacteriota</taxon>
        <taxon>Candidatus Peribacteria</taxon>
        <taxon>Candidatus Peribacterales</taxon>
        <taxon>Candidatus Peribacteraceae</taxon>
        <taxon>Candidatus Peribacter</taxon>
    </lineage>
</organism>
<dbReference type="InterPro" id="IPR013320">
    <property type="entry name" value="ConA-like_dom_sf"/>
</dbReference>
<dbReference type="GO" id="GO:0017171">
    <property type="term" value="F:serine hydrolase activity"/>
    <property type="evidence" value="ECO:0007669"/>
    <property type="project" value="TreeGrafter"/>
</dbReference>